<evidence type="ECO:0000313" key="1">
    <source>
        <dbReference type="EMBL" id="SVA72805.1"/>
    </source>
</evidence>
<feature type="non-terminal residue" evidence="1">
    <location>
        <position position="1"/>
    </location>
</feature>
<dbReference type="AlphaFoldDB" id="A0A381Y733"/>
<protein>
    <submittedName>
        <fullName evidence="1">Uncharacterized protein</fullName>
    </submittedName>
</protein>
<sequence>AIAASGRSGRVYLAGFDGYSSDDPRNVEVDKLLMGYLAESRVPELLAITPSRFAVAAGSVYSLI</sequence>
<accession>A0A381Y733</accession>
<reference evidence="1" key="1">
    <citation type="submission" date="2018-05" db="EMBL/GenBank/DDBJ databases">
        <authorList>
            <person name="Lanie J.A."/>
            <person name="Ng W.-L."/>
            <person name="Kazmierczak K.M."/>
            <person name="Andrzejewski T.M."/>
            <person name="Davidsen T.M."/>
            <person name="Wayne K.J."/>
            <person name="Tettelin H."/>
            <person name="Glass J.I."/>
            <person name="Rusch D."/>
            <person name="Podicherti R."/>
            <person name="Tsui H.-C.T."/>
            <person name="Winkler M.E."/>
        </authorList>
    </citation>
    <scope>NUCLEOTIDE SEQUENCE</scope>
</reference>
<proteinExistence type="predicted"/>
<organism evidence="1">
    <name type="scientific">marine metagenome</name>
    <dbReference type="NCBI Taxonomy" id="408172"/>
    <lineage>
        <taxon>unclassified sequences</taxon>
        <taxon>metagenomes</taxon>
        <taxon>ecological metagenomes</taxon>
    </lineage>
</organism>
<name>A0A381Y733_9ZZZZ</name>
<dbReference type="EMBL" id="UINC01017535">
    <property type="protein sequence ID" value="SVA72805.1"/>
    <property type="molecule type" value="Genomic_DNA"/>
</dbReference>
<gene>
    <name evidence="1" type="ORF">METZ01_LOCUS125659</name>
</gene>